<dbReference type="EMBL" id="JANPWB010000011">
    <property type="protein sequence ID" value="KAJ1123370.1"/>
    <property type="molecule type" value="Genomic_DNA"/>
</dbReference>
<name>A0AAV7P8A2_PLEWA</name>
<proteinExistence type="predicted"/>
<comment type="caution">
    <text evidence="1">The sequence shown here is derived from an EMBL/GenBank/DDBJ whole genome shotgun (WGS) entry which is preliminary data.</text>
</comment>
<sequence length="182" mass="19240">MASWWQLWQKQPRCLCPHSARCHGPRRLQPPCLRLQAPAVLIRAGLINAEAGRRLRDSCSGGALLLPVRGDQASREGVQQGRGAGGGRWAQDAASKAALADASQLFSVLPYSETAAAEITRGSLGGAGSGGPAALLTFHHCHVQQMPGPVPAPLRNVPVLFYEGSPDLYISPHASQTGMHVV</sequence>
<dbReference type="AlphaFoldDB" id="A0AAV7P8A2"/>
<accession>A0AAV7P8A2</accession>
<evidence type="ECO:0000313" key="1">
    <source>
        <dbReference type="EMBL" id="KAJ1123370.1"/>
    </source>
</evidence>
<organism evidence="1 2">
    <name type="scientific">Pleurodeles waltl</name>
    <name type="common">Iberian ribbed newt</name>
    <dbReference type="NCBI Taxonomy" id="8319"/>
    <lineage>
        <taxon>Eukaryota</taxon>
        <taxon>Metazoa</taxon>
        <taxon>Chordata</taxon>
        <taxon>Craniata</taxon>
        <taxon>Vertebrata</taxon>
        <taxon>Euteleostomi</taxon>
        <taxon>Amphibia</taxon>
        <taxon>Batrachia</taxon>
        <taxon>Caudata</taxon>
        <taxon>Salamandroidea</taxon>
        <taxon>Salamandridae</taxon>
        <taxon>Pleurodelinae</taxon>
        <taxon>Pleurodeles</taxon>
    </lineage>
</organism>
<protein>
    <submittedName>
        <fullName evidence="1">Uncharacterized protein</fullName>
    </submittedName>
</protein>
<reference evidence="1" key="1">
    <citation type="journal article" date="2022" name="bioRxiv">
        <title>Sequencing and chromosome-scale assembly of the giantPleurodeles waltlgenome.</title>
        <authorList>
            <person name="Brown T."/>
            <person name="Elewa A."/>
            <person name="Iarovenko S."/>
            <person name="Subramanian E."/>
            <person name="Araus A.J."/>
            <person name="Petzold A."/>
            <person name="Susuki M."/>
            <person name="Suzuki K.-i.T."/>
            <person name="Hayashi T."/>
            <person name="Toyoda A."/>
            <person name="Oliveira C."/>
            <person name="Osipova E."/>
            <person name="Leigh N.D."/>
            <person name="Simon A."/>
            <person name="Yun M.H."/>
        </authorList>
    </citation>
    <scope>NUCLEOTIDE SEQUENCE</scope>
    <source>
        <strain evidence="1">20211129_DDA</strain>
        <tissue evidence="1">Liver</tissue>
    </source>
</reference>
<evidence type="ECO:0000313" key="2">
    <source>
        <dbReference type="Proteomes" id="UP001066276"/>
    </source>
</evidence>
<dbReference type="Proteomes" id="UP001066276">
    <property type="component" value="Chromosome 7"/>
</dbReference>
<keyword evidence="2" id="KW-1185">Reference proteome</keyword>
<gene>
    <name evidence="1" type="ORF">NDU88_001840</name>
</gene>